<dbReference type="EMBL" id="JAGKHQ010000015">
    <property type="protein sequence ID" value="KAG7497986.1"/>
    <property type="molecule type" value="Genomic_DNA"/>
</dbReference>
<dbReference type="Proteomes" id="UP000693946">
    <property type="component" value="Linkage Group LG3"/>
</dbReference>
<keyword evidence="1" id="KW-0472">Membrane</keyword>
<keyword evidence="1" id="KW-0812">Transmembrane</keyword>
<dbReference type="AlphaFoldDB" id="A0AAV6R134"/>
<keyword evidence="1" id="KW-1133">Transmembrane helix</keyword>
<evidence type="ECO:0000256" key="1">
    <source>
        <dbReference type="SAM" id="Phobius"/>
    </source>
</evidence>
<reference evidence="2 3" key="1">
    <citation type="journal article" date="2021" name="Sci. Rep.">
        <title>Chromosome anchoring in Senegalese sole (Solea senegalensis) reveals sex-associated markers and genome rearrangements in flatfish.</title>
        <authorList>
            <person name="Guerrero-Cozar I."/>
            <person name="Gomez-Garrido J."/>
            <person name="Berbel C."/>
            <person name="Martinez-Blanch J.F."/>
            <person name="Alioto T."/>
            <person name="Claros M.G."/>
            <person name="Gagnaire P.A."/>
            <person name="Manchado M."/>
        </authorList>
    </citation>
    <scope>NUCLEOTIDE SEQUENCE [LARGE SCALE GENOMIC DNA]</scope>
    <source>
        <strain evidence="2">Sse05_10M</strain>
    </source>
</reference>
<feature type="transmembrane region" description="Helical" evidence="1">
    <location>
        <begin position="67"/>
        <end position="86"/>
    </location>
</feature>
<evidence type="ECO:0000313" key="2">
    <source>
        <dbReference type="EMBL" id="KAG7497986.1"/>
    </source>
</evidence>
<keyword evidence="3" id="KW-1185">Reference proteome</keyword>
<gene>
    <name evidence="2" type="ORF">JOB18_047001</name>
</gene>
<organism evidence="2 3">
    <name type="scientific">Solea senegalensis</name>
    <name type="common">Senegalese sole</name>
    <dbReference type="NCBI Taxonomy" id="28829"/>
    <lineage>
        <taxon>Eukaryota</taxon>
        <taxon>Metazoa</taxon>
        <taxon>Chordata</taxon>
        <taxon>Craniata</taxon>
        <taxon>Vertebrata</taxon>
        <taxon>Euteleostomi</taxon>
        <taxon>Actinopterygii</taxon>
        <taxon>Neopterygii</taxon>
        <taxon>Teleostei</taxon>
        <taxon>Neoteleostei</taxon>
        <taxon>Acanthomorphata</taxon>
        <taxon>Carangaria</taxon>
        <taxon>Pleuronectiformes</taxon>
        <taxon>Pleuronectoidei</taxon>
        <taxon>Soleidae</taxon>
        <taxon>Solea</taxon>
    </lineage>
</organism>
<protein>
    <submittedName>
        <fullName evidence="2">Ninjurin-2-like isoform X3</fullName>
    </submittedName>
</protein>
<accession>A0AAV6R134</accession>
<evidence type="ECO:0000313" key="3">
    <source>
        <dbReference type="Proteomes" id="UP000693946"/>
    </source>
</evidence>
<proteinExistence type="predicted"/>
<name>A0AAV6R134_SOLSE</name>
<sequence length="99" mass="11329">MCVFVWCYPCCGDLNTVTLVNIELLPSEVTETPLSVCLCVCVCVTGRRDLNNSGLQMRLDYLNNVKTIIVFITTGLNFFISTFGMQRTGYFPWLMMRFH</sequence>
<comment type="caution">
    <text evidence="2">The sequence shown here is derived from an EMBL/GenBank/DDBJ whole genome shotgun (WGS) entry which is preliminary data.</text>
</comment>